<dbReference type="Pfam" id="PF22544">
    <property type="entry name" value="HYDIN_VesB_CFA65-like_Ig"/>
    <property type="match status" value="1"/>
</dbReference>
<feature type="region of interest" description="Disordered" evidence="6">
    <location>
        <begin position="221"/>
        <end position="252"/>
    </location>
</feature>
<evidence type="ECO:0000259" key="7">
    <source>
        <dbReference type="Pfam" id="PF22544"/>
    </source>
</evidence>
<evidence type="ECO:0000259" key="8">
    <source>
        <dbReference type="Pfam" id="PF23277"/>
    </source>
</evidence>
<gene>
    <name evidence="9" type="ORF">PECUL_23A045599</name>
</gene>
<keyword evidence="5" id="KW-0966">Cell projection</keyword>
<feature type="compositionally biased region" description="Polar residues" evidence="6">
    <location>
        <begin position="1266"/>
        <end position="1293"/>
    </location>
</feature>
<evidence type="ECO:0008006" key="11">
    <source>
        <dbReference type="Google" id="ProtNLM"/>
    </source>
</evidence>
<dbReference type="Pfam" id="PF23277">
    <property type="entry name" value="Ig_Dlec1_1"/>
    <property type="match status" value="1"/>
</dbReference>
<proteinExistence type="predicted"/>
<dbReference type="PANTHER" id="PTHR46348">
    <property type="entry name" value="DELETED IN LUNG AND ESOPHAGEAL CANCER PROTEIN 1"/>
    <property type="match status" value="1"/>
</dbReference>
<evidence type="ECO:0000256" key="4">
    <source>
        <dbReference type="ARBA" id="ARBA00023069"/>
    </source>
</evidence>
<keyword evidence="3" id="KW-0963">Cytoplasm</keyword>
<sequence>MSTDELLQKSVTLSSDPATYWPKPSSERTQDISHLLTSLFKDLYTGEVIGKDTGANLIRSGGGDNPYHKKFVEDLQQIRTEYEHQMAEADMVERHIIEARARAAAEEERILREVKNDAGERFQTLGLPPVDSYFRWCVDSNILRKHKLICPDDYITDIYPLTKAPKGQPEPSHFRETFSFHQRISRSPVDDGYTEFPMPESKVFTLDDSLSDLTLSSTSDILERSKKRPSKKSTPAKQVLWKEGMSAEEREKQRSKLAQLEKRHNFLRNPRFLPPHSMHGGRSLIVPTKKTERTISGRKIVVEANDPQEPVPIFLANPPVVFFPDYEVGQIYEMTIELRNMTASSRHVRVIPPSTPYFSICLGKFPGEGGIVAPGMSCHYTIRFVPDSLADFEDYILVETQAPYPVLVPIEARRAPPALTIPHTLDCGPCLVGGVKVMEWICRNDGMSRGRFCIMPKSAWPPASFRSVATGGFVEKGPFGIHPSFFELYPGQEIIIEVVFFPSSPETYNHVFTIACDNCQVKDVILAGCGELAGLEVVSIGGESTAEAGEITDVSAKHMVQFPPTNLCSCVKKSLVIWNSTHVPLPFYWQIIKPSLQTLLPGAAVDIAESEETTTAFSISPTEGVIGPHQAHTFSVTYKPTKLIEYHSIAQMVLQDIPDPSSVVSQAVSLATLEASLKDAIVLDMEFKGSTEAFNILLLPYTIIFPGEGFIGTTMRKEFQMWNRSRSDIYFKWENVTSCHIVHIEPKMGRIEPNAFCQFELSCTGGQIGFTSQKVKCHIEHSSEPVILGVEATFKGPVVTIDVPSLDLGLIKLGNKAVSIITIVNNSSLVAKWRMQESRACISERGEEESPFFITPEKGELPPLGTAKLKVLFQPLACQRLETTLQLQVDNGEASYLPVSASVQLPQACLLSSLLQFPDMYVGVPAQGAVKIFNQGHLPAKFTWGELTGSHAIHCSSSISPASGTLGPNEEVELHVDLTVHSLDELSNLAFQCTIEDMVDPLVLTMKAKAQGLHVSYSLFDEDETLPGRSSEELLLDFGSEVVLQNKVQRKLVLTNHTGISAPFSLEAAFFNGCPVVKAEEHSLSLTTLIQRTAQYTELTANRAQKEFMASVLSDGKGAAFIPQPISGTLGAFQQVTIEVTAYNNLWGEYTDHLICKVGDLTPKEIPMKMIVKGCPIYFQMTGPRADRQTEGPIIRFGTHMSGGDTISRCLRINNPSPCDIRIDWETYNREQDTSQLVDLVVLFGDPFPLKDIDGNEIVGRRSEFSESQDSSMNWDQIPNTSGTMSQASSENGNFHEAQEQADTDVEESNQYDEELPPDKLISIIVRPHEGIASDYPYCITPRQTIVPAGGSSVIHVSFTPLMLSAD</sequence>
<evidence type="ECO:0000256" key="6">
    <source>
        <dbReference type="SAM" id="MobiDB-lite"/>
    </source>
</evidence>
<accession>A0AAD1W2T4</accession>
<dbReference type="Pfam" id="PF23316">
    <property type="entry name" value="Ig_DLEC1_6th"/>
    <property type="match status" value="1"/>
</dbReference>
<comment type="subcellular location">
    <subcellularLocation>
        <location evidence="1">Cell projection</location>
        <location evidence="1">Cilium</location>
    </subcellularLocation>
    <subcellularLocation>
        <location evidence="2">Cytoplasm</location>
    </subcellularLocation>
</comment>
<dbReference type="InterPro" id="IPR059041">
    <property type="entry name" value="Ig_DLEC1_1"/>
</dbReference>
<keyword evidence="4" id="KW-0969">Cilium</keyword>
<dbReference type="InterPro" id="IPR053879">
    <property type="entry name" value="HYDIN_VesB_CFA65-like_Ig"/>
</dbReference>
<evidence type="ECO:0000313" key="9">
    <source>
        <dbReference type="EMBL" id="CAH2281942.1"/>
    </source>
</evidence>
<evidence type="ECO:0000256" key="1">
    <source>
        <dbReference type="ARBA" id="ARBA00004138"/>
    </source>
</evidence>
<dbReference type="Proteomes" id="UP001295444">
    <property type="component" value="Chromosome 04"/>
</dbReference>
<reference evidence="9" key="1">
    <citation type="submission" date="2022-03" db="EMBL/GenBank/DDBJ databases">
        <authorList>
            <person name="Alioto T."/>
            <person name="Alioto T."/>
            <person name="Gomez Garrido J."/>
        </authorList>
    </citation>
    <scope>NUCLEOTIDE SEQUENCE</scope>
</reference>
<feature type="domain" description="Deleted in lung and esophageal cancer protein 1 Ig-like" evidence="8">
    <location>
        <begin position="314"/>
        <end position="400"/>
    </location>
</feature>
<dbReference type="GO" id="GO:0005737">
    <property type="term" value="C:cytoplasm"/>
    <property type="evidence" value="ECO:0007669"/>
    <property type="project" value="TreeGrafter"/>
</dbReference>
<protein>
    <recommendedName>
        <fullName evidence="11">Deleted in lung and esophageal cancer protein 1</fullName>
    </recommendedName>
</protein>
<dbReference type="InterPro" id="IPR033304">
    <property type="entry name" value="DLEC1"/>
</dbReference>
<evidence type="ECO:0000256" key="3">
    <source>
        <dbReference type="ARBA" id="ARBA00022490"/>
    </source>
</evidence>
<evidence type="ECO:0000256" key="2">
    <source>
        <dbReference type="ARBA" id="ARBA00004496"/>
    </source>
</evidence>
<evidence type="ECO:0000313" key="10">
    <source>
        <dbReference type="Proteomes" id="UP001295444"/>
    </source>
</evidence>
<dbReference type="EMBL" id="OW240915">
    <property type="protein sequence ID" value="CAH2281942.1"/>
    <property type="molecule type" value="Genomic_DNA"/>
</dbReference>
<dbReference type="Gene3D" id="2.60.40.10">
    <property type="entry name" value="Immunoglobulins"/>
    <property type="match status" value="7"/>
</dbReference>
<feature type="domain" description="HYDIN/VesB/CFA65-like Ig-like" evidence="7">
    <location>
        <begin position="797"/>
        <end position="900"/>
    </location>
</feature>
<feature type="region of interest" description="Disordered" evidence="6">
    <location>
        <begin position="1263"/>
        <end position="1314"/>
    </location>
</feature>
<keyword evidence="10" id="KW-1185">Reference proteome</keyword>
<evidence type="ECO:0000256" key="5">
    <source>
        <dbReference type="ARBA" id="ARBA00023273"/>
    </source>
</evidence>
<dbReference type="GO" id="GO:0015631">
    <property type="term" value="F:tubulin binding"/>
    <property type="evidence" value="ECO:0007669"/>
    <property type="project" value="TreeGrafter"/>
</dbReference>
<dbReference type="PANTHER" id="PTHR46348:SF1">
    <property type="entry name" value="DELETED IN LUNG AND ESOPHAGEAL CANCER PROTEIN 1"/>
    <property type="match status" value="1"/>
</dbReference>
<dbReference type="GO" id="GO:0008285">
    <property type="term" value="P:negative regulation of cell population proliferation"/>
    <property type="evidence" value="ECO:0007669"/>
    <property type="project" value="InterPro"/>
</dbReference>
<name>A0AAD1W2T4_PELCU</name>
<dbReference type="InterPro" id="IPR013783">
    <property type="entry name" value="Ig-like_fold"/>
</dbReference>
<dbReference type="GO" id="GO:0005929">
    <property type="term" value="C:cilium"/>
    <property type="evidence" value="ECO:0007669"/>
    <property type="project" value="TreeGrafter"/>
</dbReference>
<organism evidence="9 10">
    <name type="scientific">Pelobates cultripes</name>
    <name type="common">Western spadefoot toad</name>
    <dbReference type="NCBI Taxonomy" id="61616"/>
    <lineage>
        <taxon>Eukaryota</taxon>
        <taxon>Metazoa</taxon>
        <taxon>Chordata</taxon>
        <taxon>Craniata</taxon>
        <taxon>Vertebrata</taxon>
        <taxon>Euteleostomi</taxon>
        <taxon>Amphibia</taxon>
        <taxon>Batrachia</taxon>
        <taxon>Anura</taxon>
        <taxon>Pelobatoidea</taxon>
        <taxon>Pelobatidae</taxon>
        <taxon>Pelobates</taxon>
    </lineage>
</organism>
<feature type="compositionally biased region" description="Acidic residues" evidence="6">
    <location>
        <begin position="1300"/>
        <end position="1314"/>
    </location>
</feature>